<dbReference type="Proteomes" id="UP000237846">
    <property type="component" value="Unassembled WGS sequence"/>
</dbReference>
<keyword evidence="2" id="KW-0812">Transmembrane</keyword>
<evidence type="ECO:0000313" key="3">
    <source>
        <dbReference type="EMBL" id="PRY01954.1"/>
    </source>
</evidence>
<keyword evidence="2" id="KW-0472">Membrane</keyword>
<feature type="region of interest" description="Disordered" evidence="1">
    <location>
        <begin position="280"/>
        <end position="312"/>
    </location>
</feature>
<proteinExistence type="predicted"/>
<protein>
    <submittedName>
        <fullName evidence="3">Uncharacterized protein</fullName>
    </submittedName>
</protein>
<dbReference type="EMBL" id="PVZC01000001">
    <property type="protein sequence ID" value="PRY01954.1"/>
    <property type="molecule type" value="Genomic_DNA"/>
</dbReference>
<sequence length="312" mass="34358">MCPVGGRPSRTGRTSATDVAPAHARCRVRAAGRRTARTLGRLGRPCRGSAARTARRLRRRVTERPRRLSECGRSVSAVRAGAEVFAGLRIPVVETDAAAWPTPRPHDGRTRRSTGHVRAADAWREHCAVRLHLHTGRSGRSAVGDVRCTTGTRHLRRARQVIGAFAVGLVLAPAITGGSWRRRPRHLMRGLSACLHRSVRRPPGAGSGAGGSDAQRTHRPLGRDPVRTSTMGEPLHGRRRRRCTTGRIRRYLGAAARRQRSVRRWWKVSSACSTCTTAVHPLRESPTTPDSPARPTPVRKADRVFPQFDHSR</sequence>
<feature type="region of interest" description="Disordered" evidence="1">
    <location>
        <begin position="1"/>
        <end position="21"/>
    </location>
</feature>
<feature type="region of interest" description="Disordered" evidence="1">
    <location>
        <begin position="198"/>
        <end position="240"/>
    </location>
</feature>
<keyword evidence="2" id="KW-1133">Transmembrane helix</keyword>
<accession>A0A2T0QDD1</accession>
<reference evidence="3 4" key="1">
    <citation type="submission" date="2018-03" db="EMBL/GenBank/DDBJ databases">
        <title>Genomic Encyclopedia of Archaeal and Bacterial Type Strains, Phase II (KMG-II): from individual species to whole genera.</title>
        <authorList>
            <person name="Goeker M."/>
        </authorList>
    </citation>
    <scope>NUCLEOTIDE SEQUENCE [LARGE SCALE GENOMIC DNA]</scope>
    <source>
        <strain evidence="3 4">DSM 45601</strain>
    </source>
</reference>
<keyword evidence="4" id="KW-1185">Reference proteome</keyword>
<feature type="compositionally biased region" description="Basic and acidic residues" evidence="1">
    <location>
        <begin position="299"/>
        <end position="312"/>
    </location>
</feature>
<comment type="caution">
    <text evidence="3">The sequence shown here is derived from an EMBL/GenBank/DDBJ whole genome shotgun (WGS) entry which is preliminary data.</text>
</comment>
<organism evidence="3 4">
    <name type="scientific">Allonocardiopsis opalescens</name>
    <dbReference type="NCBI Taxonomy" id="1144618"/>
    <lineage>
        <taxon>Bacteria</taxon>
        <taxon>Bacillati</taxon>
        <taxon>Actinomycetota</taxon>
        <taxon>Actinomycetes</taxon>
        <taxon>Streptosporangiales</taxon>
        <taxon>Allonocardiopsis</taxon>
    </lineage>
</organism>
<dbReference type="AlphaFoldDB" id="A0A2T0QDD1"/>
<gene>
    <name evidence="3" type="ORF">CLV72_101552</name>
</gene>
<name>A0A2T0QDD1_9ACTN</name>
<evidence type="ECO:0000256" key="2">
    <source>
        <dbReference type="SAM" id="Phobius"/>
    </source>
</evidence>
<feature type="transmembrane region" description="Helical" evidence="2">
    <location>
        <begin position="161"/>
        <end position="180"/>
    </location>
</feature>
<evidence type="ECO:0000256" key="1">
    <source>
        <dbReference type="SAM" id="MobiDB-lite"/>
    </source>
</evidence>
<evidence type="ECO:0000313" key="4">
    <source>
        <dbReference type="Proteomes" id="UP000237846"/>
    </source>
</evidence>